<dbReference type="GO" id="GO:0008781">
    <property type="term" value="F:N-acylneuraminate cytidylyltransferase activity"/>
    <property type="evidence" value="ECO:0007669"/>
    <property type="project" value="TreeGrafter"/>
</dbReference>
<comment type="caution">
    <text evidence="1">The sequence shown here is derived from an EMBL/GenBank/DDBJ whole genome shotgun (WGS) entry which is preliminary data.</text>
</comment>
<name>A0A0F9JG99_9ZZZZ</name>
<dbReference type="EMBL" id="LAZR01010135">
    <property type="protein sequence ID" value="KKM68628.1"/>
    <property type="molecule type" value="Genomic_DNA"/>
</dbReference>
<accession>A0A0F9JG99</accession>
<feature type="non-terminal residue" evidence="1">
    <location>
        <position position="1"/>
    </location>
</feature>
<protein>
    <recommendedName>
        <fullName evidence="2">Acylneuraminate cytidylyltransferase</fullName>
    </recommendedName>
</protein>
<gene>
    <name evidence="1" type="ORF">LCGC14_1459020</name>
</gene>
<dbReference type="AlphaFoldDB" id="A0A0F9JG99"/>
<reference evidence="1" key="1">
    <citation type="journal article" date="2015" name="Nature">
        <title>Complex archaea that bridge the gap between prokaryotes and eukaryotes.</title>
        <authorList>
            <person name="Spang A."/>
            <person name="Saw J.H."/>
            <person name="Jorgensen S.L."/>
            <person name="Zaremba-Niedzwiedzka K."/>
            <person name="Martijn J."/>
            <person name="Lind A.E."/>
            <person name="van Eijk R."/>
            <person name="Schleper C."/>
            <person name="Guy L."/>
            <person name="Ettema T.J."/>
        </authorList>
    </citation>
    <scope>NUCLEOTIDE SEQUENCE</scope>
</reference>
<dbReference type="SUPFAM" id="SSF53448">
    <property type="entry name" value="Nucleotide-diphospho-sugar transferases"/>
    <property type="match status" value="1"/>
</dbReference>
<proteinExistence type="predicted"/>
<sequence>NSERLSGKNLRIFVNKLSLYEHKLKQLKDVKDLPFDRIIVSSEDKLVLALAIKYGFQGHRRDPKYSTSDVPMSDVYRYIANEVPGDDIAWINVTNPLVTAHHYKNALFAWKAIKETHESLLSVYKVQKYLWTIEGDPLFTPYPHPRSQDLEETYAQSFAINICRRESLIKNGTFATDTPYFFEMDKYTSTKIDYQEDLDFCRILWKRKS</sequence>
<dbReference type="PANTHER" id="PTHR21485">
    <property type="entry name" value="HAD SUPERFAMILY MEMBERS CMAS AND KDSC"/>
    <property type="match status" value="1"/>
</dbReference>
<dbReference type="Pfam" id="PF02348">
    <property type="entry name" value="CTP_transf_3"/>
    <property type="match status" value="1"/>
</dbReference>
<dbReference type="InterPro" id="IPR029044">
    <property type="entry name" value="Nucleotide-diphossugar_trans"/>
</dbReference>
<organism evidence="1">
    <name type="scientific">marine sediment metagenome</name>
    <dbReference type="NCBI Taxonomy" id="412755"/>
    <lineage>
        <taxon>unclassified sequences</taxon>
        <taxon>metagenomes</taxon>
        <taxon>ecological metagenomes</taxon>
    </lineage>
</organism>
<evidence type="ECO:0008006" key="2">
    <source>
        <dbReference type="Google" id="ProtNLM"/>
    </source>
</evidence>
<dbReference type="PANTHER" id="PTHR21485:SF6">
    <property type="entry name" value="N-ACYLNEURAMINATE CYTIDYLYLTRANSFERASE-RELATED"/>
    <property type="match status" value="1"/>
</dbReference>
<evidence type="ECO:0000313" key="1">
    <source>
        <dbReference type="EMBL" id="KKM68628.1"/>
    </source>
</evidence>
<dbReference type="Gene3D" id="3.90.550.10">
    <property type="entry name" value="Spore Coat Polysaccharide Biosynthesis Protein SpsA, Chain A"/>
    <property type="match status" value="1"/>
</dbReference>
<dbReference type="InterPro" id="IPR050793">
    <property type="entry name" value="CMP-NeuNAc_synthase"/>
</dbReference>
<dbReference type="InterPro" id="IPR003329">
    <property type="entry name" value="Cytidylyl_trans"/>
</dbReference>